<protein>
    <recommendedName>
        <fullName evidence="5">SF3 helicase domain-containing protein</fullName>
    </recommendedName>
</protein>
<dbReference type="GO" id="GO:0005524">
    <property type="term" value="F:ATP binding"/>
    <property type="evidence" value="ECO:0007669"/>
    <property type="project" value="UniProtKB-KW"/>
</dbReference>
<dbReference type="InterPro" id="IPR051620">
    <property type="entry name" value="ORF904-like_C"/>
</dbReference>
<keyword evidence="2" id="KW-0378">Hydrolase</keyword>
<evidence type="ECO:0000256" key="3">
    <source>
        <dbReference type="ARBA" id="ARBA00022840"/>
    </source>
</evidence>
<dbReference type="AlphaFoldDB" id="X1VKU8"/>
<dbReference type="PANTHER" id="PTHR35372">
    <property type="entry name" value="ATP BINDING PROTEIN-RELATED"/>
    <property type="match status" value="1"/>
</dbReference>
<proteinExistence type="predicted"/>
<keyword evidence="1" id="KW-0547">Nucleotide-binding</keyword>
<evidence type="ECO:0000256" key="4">
    <source>
        <dbReference type="SAM" id="Phobius"/>
    </source>
</evidence>
<dbReference type="Gene3D" id="3.40.50.300">
    <property type="entry name" value="P-loop containing nucleotide triphosphate hydrolases"/>
    <property type="match status" value="1"/>
</dbReference>
<organism evidence="6">
    <name type="scientific">marine sediment metagenome</name>
    <dbReference type="NCBI Taxonomy" id="412755"/>
    <lineage>
        <taxon>unclassified sequences</taxon>
        <taxon>metagenomes</taxon>
        <taxon>ecological metagenomes</taxon>
    </lineage>
</organism>
<feature type="non-terminal residue" evidence="6">
    <location>
        <position position="146"/>
    </location>
</feature>
<feature type="domain" description="SF3 helicase" evidence="5">
    <location>
        <begin position="3"/>
        <end position="146"/>
    </location>
</feature>
<keyword evidence="4" id="KW-0472">Membrane</keyword>
<dbReference type="SUPFAM" id="SSF52540">
    <property type="entry name" value="P-loop containing nucleoside triphosphate hydrolases"/>
    <property type="match status" value="1"/>
</dbReference>
<dbReference type="PROSITE" id="PS51206">
    <property type="entry name" value="SF3_HELICASE_1"/>
    <property type="match status" value="1"/>
</dbReference>
<dbReference type="InterPro" id="IPR027417">
    <property type="entry name" value="P-loop_NTPase"/>
</dbReference>
<evidence type="ECO:0000313" key="6">
    <source>
        <dbReference type="EMBL" id="GAJ19827.1"/>
    </source>
</evidence>
<name>X1VKU8_9ZZZZ</name>
<keyword evidence="4" id="KW-1133">Transmembrane helix</keyword>
<dbReference type="InterPro" id="IPR045455">
    <property type="entry name" value="NrS-1_pol-like_helicase"/>
</dbReference>
<keyword evidence="3" id="KW-0067">ATP-binding</keyword>
<evidence type="ECO:0000256" key="1">
    <source>
        <dbReference type="ARBA" id="ARBA00022741"/>
    </source>
</evidence>
<keyword evidence="4" id="KW-0812">Transmembrane</keyword>
<sequence>RPEDVKVILEFFGYILIPDYSIPVVLILLGAGSNGKTQLLRLIGQFIGRGNYVSISLQDIENNSFAVANLEGKLVNIQGDLSSRWLSGVGRLKQLSGQDPISANRKYRDPLHFDNFARLVFASNKPPEIEEDTLAIWRRILPLDLP</sequence>
<dbReference type="Pfam" id="PF19263">
    <property type="entry name" value="DUF5906"/>
    <property type="match status" value="1"/>
</dbReference>
<accession>X1VKU8</accession>
<gene>
    <name evidence="6" type="ORF">S12H4_59987</name>
</gene>
<dbReference type="InterPro" id="IPR014015">
    <property type="entry name" value="Helicase_SF3_DNA-vir"/>
</dbReference>
<feature type="non-terminal residue" evidence="6">
    <location>
        <position position="1"/>
    </location>
</feature>
<feature type="transmembrane region" description="Helical" evidence="4">
    <location>
        <begin position="12"/>
        <end position="31"/>
    </location>
</feature>
<dbReference type="EMBL" id="BARW01039359">
    <property type="protein sequence ID" value="GAJ19827.1"/>
    <property type="molecule type" value="Genomic_DNA"/>
</dbReference>
<comment type="caution">
    <text evidence="6">The sequence shown here is derived from an EMBL/GenBank/DDBJ whole genome shotgun (WGS) entry which is preliminary data.</text>
</comment>
<dbReference type="PANTHER" id="PTHR35372:SF2">
    <property type="entry name" value="SF3 HELICASE DOMAIN-CONTAINING PROTEIN"/>
    <property type="match status" value="1"/>
</dbReference>
<reference evidence="6" key="1">
    <citation type="journal article" date="2014" name="Front. Microbiol.">
        <title>High frequency of phylogenetically diverse reductive dehalogenase-homologous genes in deep subseafloor sedimentary metagenomes.</title>
        <authorList>
            <person name="Kawai M."/>
            <person name="Futagami T."/>
            <person name="Toyoda A."/>
            <person name="Takaki Y."/>
            <person name="Nishi S."/>
            <person name="Hori S."/>
            <person name="Arai W."/>
            <person name="Tsubouchi T."/>
            <person name="Morono Y."/>
            <person name="Uchiyama I."/>
            <person name="Ito T."/>
            <person name="Fujiyama A."/>
            <person name="Inagaki F."/>
            <person name="Takami H."/>
        </authorList>
    </citation>
    <scope>NUCLEOTIDE SEQUENCE</scope>
    <source>
        <strain evidence="6">Expedition CK06-06</strain>
    </source>
</reference>
<evidence type="ECO:0000259" key="5">
    <source>
        <dbReference type="PROSITE" id="PS51206"/>
    </source>
</evidence>
<evidence type="ECO:0000256" key="2">
    <source>
        <dbReference type="ARBA" id="ARBA00022801"/>
    </source>
</evidence>
<dbReference type="GO" id="GO:0016787">
    <property type="term" value="F:hydrolase activity"/>
    <property type="evidence" value="ECO:0007669"/>
    <property type="project" value="UniProtKB-KW"/>
</dbReference>